<comment type="caution">
    <text evidence="1">The sequence shown here is derived from an EMBL/GenBank/DDBJ whole genome shotgun (WGS) entry which is preliminary data.</text>
</comment>
<name>A0ABV7IWB9_9SPHN</name>
<accession>A0ABV7IWB9</accession>
<keyword evidence="2" id="KW-1185">Reference proteome</keyword>
<gene>
    <name evidence="1" type="ORF">ACFOD9_12205</name>
</gene>
<proteinExistence type="predicted"/>
<sequence length="165" mass="17533">MEGFGKQIALEVACRALLERAGLLGEGAVLGRVVSFERGEQLEGVAVVGPPELETDLVAGEARVRRGVAVVGSLVGQAPARFDPQKPDRGSLRRAGIAAVAGFEEPGRVLDAARKASAAGESWLIRIPQTYSCRPCGLRLHEPDEALDEVCPQCMQAYRPPCLAM</sequence>
<dbReference type="Proteomes" id="UP001595604">
    <property type="component" value="Unassembled WGS sequence"/>
</dbReference>
<dbReference type="RefSeq" id="WP_379510388.1">
    <property type="nucleotide sequence ID" value="NZ_JBHRTQ010000010.1"/>
</dbReference>
<protein>
    <submittedName>
        <fullName evidence="1">Uncharacterized protein</fullName>
    </submittedName>
</protein>
<evidence type="ECO:0000313" key="1">
    <source>
        <dbReference type="EMBL" id="MFC3175013.1"/>
    </source>
</evidence>
<reference evidence="2" key="1">
    <citation type="journal article" date="2019" name="Int. J. Syst. Evol. Microbiol.">
        <title>The Global Catalogue of Microorganisms (GCM) 10K type strain sequencing project: providing services to taxonomists for standard genome sequencing and annotation.</title>
        <authorList>
            <consortium name="The Broad Institute Genomics Platform"/>
            <consortium name="The Broad Institute Genome Sequencing Center for Infectious Disease"/>
            <person name="Wu L."/>
            <person name="Ma J."/>
        </authorList>
    </citation>
    <scope>NUCLEOTIDE SEQUENCE [LARGE SCALE GENOMIC DNA]</scope>
    <source>
        <strain evidence="2">KCTC 42984</strain>
    </source>
</reference>
<dbReference type="EMBL" id="JBHRTQ010000010">
    <property type="protein sequence ID" value="MFC3175013.1"/>
    <property type="molecule type" value="Genomic_DNA"/>
</dbReference>
<evidence type="ECO:0000313" key="2">
    <source>
        <dbReference type="Proteomes" id="UP001595604"/>
    </source>
</evidence>
<organism evidence="1 2">
    <name type="scientific">Novosphingobium bradum</name>
    <dbReference type="NCBI Taxonomy" id="1737444"/>
    <lineage>
        <taxon>Bacteria</taxon>
        <taxon>Pseudomonadati</taxon>
        <taxon>Pseudomonadota</taxon>
        <taxon>Alphaproteobacteria</taxon>
        <taxon>Sphingomonadales</taxon>
        <taxon>Sphingomonadaceae</taxon>
        <taxon>Novosphingobium</taxon>
    </lineage>
</organism>